<dbReference type="HOGENOM" id="CLU_071330_3_1_1"/>
<dbReference type="eggNOG" id="KOG4039">
    <property type="taxonomic scope" value="Eukaryota"/>
</dbReference>
<dbReference type="PANTHER" id="PTHR14097:SF7">
    <property type="entry name" value="OXIDOREDUCTASE HTATIP2"/>
    <property type="match status" value="1"/>
</dbReference>
<evidence type="ECO:0000313" key="4">
    <source>
        <dbReference type="EMBL" id="EPS94253.1"/>
    </source>
</evidence>
<sequence>GLSALLLGATGAAGSLLLQEVLASPAFTRVGEYGRRVTSSEKIAAGRDKLEQKIIDYEKIEMMGLKEGRWDVIFITLGVSIMLAESPEHFERVDREYVVNAARAAKSEDPSHKQRIVYISAMYANPASFIFYLRSKAATEIELAQLGYSDTIIVRPGMFGKVHREVVRPMEVVL</sequence>
<evidence type="ECO:0000256" key="2">
    <source>
        <dbReference type="ARBA" id="ARBA00006617"/>
    </source>
</evidence>
<dbReference type="AlphaFoldDB" id="S8DSR4"/>
<dbReference type="SUPFAM" id="SSF51735">
    <property type="entry name" value="NAD(P)-binding Rossmann-fold domains"/>
    <property type="match status" value="1"/>
</dbReference>
<dbReference type="PANTHER" id="PTHR14097">
    <property type="entry name" value="OXIDOREDUCTASE HTATIP2"/>
    <property type="match status" value="1"/>
</dbReference>
<dbReference type="OrthoDB" id="430436at2759"/>
<evidence type="ECO:0000256" key="3">
    <source>
        <dbReference type="SAM" id="SignalP"/>
    </source>
</evidence>
<dbReference type="InParanoid" id="S8DSR4"/>
<feature type="chain" id="PRO_5004550064" description="NAD(P)-binding domain-containing protein" evidence="3">
    <location>
        <begin position="24"/>
        <end position="174"/>
    </location>
</feature>
<feature type="non-terminal residue" evidence="4">
    <location>
        <position position="1"/>
    </location>
</feature>
<evidence type="ECO:0000256" key="1">
    <source>
        <dbReference type="ARBA" id="ARBA00004450"/>
    </source>
</evidence>
<gene>
    <name evidence="4" type="ORF">FOMPIDRAFT_15347</name>
</gene>
<evidence type="ECO:0000313" key="5">
    <source>
        <dbReference type="Proteomes" id="UP000015241"/>
    </source>
</evidence>
<protein>
    <recommendedName>
        <fullName evidence="6">NAD(P)-binding domain-containing protein</fullName>
    </recommendedName>
</protein>
<keyword evidence="5" id="KW-1185">Reference proteome</keyword>
<dbReference type="Gene3D" id="3.40.50.720">
    <property type="entry name" value="NAD(P)-binding Rossmann-like Domain"/>
    <property type="match status" value="1"/>
</dbReference>
<name>S8DSR4_FOMSC</name>
<dbReference type="EMBL" id="KE504239">
    <property type="protein sequence ID" value="EPS94253.1"/>
    <property type="molecule type" value="Genomic_DNA"/>
</dbReference>
<dbReference type="Proteomes" id="UP000015241">
    <property type="component" value="Unassembled WGS sequence"/>
</dbReference>
<feature type="non-terminal residue" evidence="4">
    <location>
        <position position="174"/>
    </location>
</feature>
<proteinExistence type="inferred from homology"/>
<dbReference type="STRING" id="743788.S8DSR4"/>
<dbReference type="GO" id="GO:0005741">
    <property type="term" value="C:mitochondrial outer membrane"/>
    <property type="evidence" value="ECO:0007669"/>
    <property type="project" value="UniProtKB-SubCell"/>
</dbReference>
<organism evidence="4 5">
    <name type="scientific">Fomitopsis schrenkii</name>
    <name type="common">Brown rot fungus</name>
    <dbReference type="NCBI Taxonomy" id="2126942"/>
    <lineage>
        <taxon>Eukaryota</taxon>
        <taxon>Fungi</taxon>
        <taxon>Dikarya</taxon>
        <taxon>Basidiomycota</taxon>
        <taxon>Agaricomycotina</taxon>
        <taxon>Agaricomycetes</taxon>
        <taxon>Polyporales</taxon>
        <taxon>Fomitopsis</taxon>
    </lineage>
</organism>
<accession>S8DSR4</accession>
<dbReference type="GO" id="GO:0051170">
    <property type="term" value="P:import into nucleus"/>
    <property type="evidence" value="ECO:0007669"/>
    <property type="project" value="TreeGrafter"/>
</dbReference>
<reference evidence="4 5" key="1">
    <citation type="journal article" date="2012" name="Science">
        <title>The Paleozoic origin of enzymatic lignin decomposition reconstructed from 31 fungal genomes.</title>
        <authorList>
            <person name="Floudas D."/>
            <person name="Binder M."/>
            <person name="Riley R."/>
            <person name="Barry K."/>
            <person name="Blanchette R.A."/>
            <person name="Henrissat B."/>
            <person name="Martinez A.T."/>
            <person name="Otillar R."/>
            <person name="Spatafora J.W."/>
            <person name="Yadav J.S."/>
            <person name="Aerts A."/>
            <person name="Benoit I."/>
            <person name="Boyd A."/>
            <person name="Carlson A."/>
            <person name="Copeland A."/>
            <person name="Coutinho P.M."/>
            <person name="de Vries R.P."/>
            <person name="Ferreira P."/>
            <person name="Findley K."/>
            <person name="Foster B."/>
            <person name="Gaskell J."/>
            <person name="Glotzer D."/>
            <person name="Gorecki P."/>
            <person name="Heitman J."/>
            <person name="Hesse C."/>
            <person name="Hori C."/>
            <person name="Igarashi K."/>
            <person name="Jurgens J.A."/>
            <person name="Kallen N."/>
            <person name="Kersten P."/>
            <person name="Kohler A."/>
            <person name="Kuees U."/>
            <person name="Kumar T.K.A."/>
            <person name="Kuo A."/>
            <person name="LaButti K."/>
            <person name="Larrondo L.F."/>
            <person name="Lindquist E."/>
            <person name="Ling A."/>
            <person name="Lombard V."/>
            <person name="Lucas S."/>
            <person name="Lundell T."/>
            <person name="Martin R."/>
            <person name="McLaughlin D.J."/>
            <person name="Morgenstern I."/>
            <person name="Morin E."/>
            <person name="Murat C."/>
            <person name="Nagy L.G."/>
            <person name="Nolan M."/>
            <person name="Ohm R.A."/>
            <person name="Patyshakuliyeva A."/>
            <person name="Rokas A."/>
            <person name="Ruiz-Duenas F.J."/>
            <person name="Sabat G."/>
            <person name="Salamov A."/>
            <person name="Samejima M."/>
            <person name="Schmutz J."/>
            <person name="Slot J.C."/>
            <person name="St John F."/>
            <person name="Stenlid J."/>
            <person name="Sun H."/>
            <person name="Sun S."/>
            <person name="Syed K."/>
            <person name="Tsang A."/>
            <person name="Wiebenga A."/>
            <person name="Young D."/>
            <person name="Pisabarro A."/>
            <person name="Eastwood D.C."/>
            <person name="Martin F."/>
            <person name="Cullen D."/>
            <person name="Grigoriev I.V."/>
            <person name="Hibbett D.S."/>
        </authorList>
    </citation>
    <scope>NUCLEOTIDE SEQUENCE</scope>
    <source>
        <strain evidence="5">FP-58527</strain>
    </source>
</reference>
<dbReference type="InterPro" id="IPR036291">
    <property type="entry name" value="NAD(P)-bd_dom_sf"/>
</dbReference>
<feature type="signal peptide" evidence="3">
    <location>
        <begin position="1"/>
        <end position="23"/>
    </location>
</feature>
<evidence type="ECO:0008006" key="6">
    <source>
        <dbReference type="Google" id="ProtNLM"/>
    </source>
</evidence>
<comment type="subcellular location">
    <subcellularLocation>
        <location evidence="1">Mitochondrion outer membrane</location>
        <topology evidence="1">Peripheral membrane protein</topology>
    </subcellularLocation>
</comment>
<keyword evidence="3" id="KW-0732">Signal</keyword>
<comment type="similarity">
    <text evidence="2">Belongs to the FMP52 family.</text>
</comment>